<dbReference type="EMBL" id="CP046956">
    <property type="protein sequence ID" value="QTN01142.1"/>
    <property type="molecule type" value="Genomic_DNA"/>
</dbReference>
<keyword evidence="2" id="KW-0808">Transferase</keyword>
<evidence type="ECO:0000313" key="2">
    <source>
        <dbReference type="EMBL" id="QTN01142.1"/>
    </source>
</evidence>
<accession>A0ABX7W1D6</accession>
<protein>
    <submittedName>
        <fullName evidence="2">Methyltransferase domain-containing protein</fullName>
    </submittedName>
</protein>
<feature type="domain" description="Methyltransferase type 11" evidence="1">
    <location>
        <begin position="41"/>
        <end position="134"/>
    </location>
</feature>
<dbReference type="GO" id="GO:0008168">
    <property type="term" value="F:methyltransferase activity"/>
    <property type="evidence" value="ECO:0007669"/>
    <property type="project" value="UniProtKB-KW"/>
</dbReference>
<name>A0ABX7W1D6_9BACI</name>
<dbReference type="InterPro" id="IPR029063">
    <property type="entry name" value="SAM-dependent_MTases_sf"/>
</dbReference>
<evidence type="ECO:0000313" key="3">
    <source>
        <dbReference type="Proteomes" id="UP000665043"/>
    </source>
</evidence>
<gene>
    <name evidence="2" type="ORF">ERJ70_18745</name>
</gene>
<dbReference type="Pfam" id="PF08241">
    <property type="entry name" value="Methyltransf_11"/>
    <property type="match status" value="1"/>
</dbReference>
<dbReference type="GO" id="GO:0032259">
    <property type="term" value="P:methylation"/>
    <property type="evidence" value="ECO:0007669"/>
    <property type="project" value="UniProtKB-KW"/>
</dbReference>
<dbReference type="InterPro" id="IPR013216">
    <property type="entry name" value="Methyltransf_11"/>
</dbReference>
<organism evidence="2 3">
    <name type="scientific">Sediminibacillus dalangtanensis</name>
    <dbReference type="NCBI Taxonomy" id="2729421"/>
    <lineage>
        <taxon>Bacteria</taxon>
        <taxon>Bacillati</taxon>
        <taxon>Bacillota</taxon>
        <taxon>Bacilli</taxon>
        <taxon>Bacillales</taxon>
        <taxon>Bacillaceae</taxon>
        <taxon>Sediminibacillus</taxon>
    </lineage>
</organism>
<reference evidence="2 3" key="1">
    <citation type="submission" date="2019-12" db="EMBL/GenBank/DDBJ databases">
        <title>The whole genome sequencing of a strain isolated from a Mars analog, Dalangtan Playa.</title>
        <authorList>
            <person name="Huang T."/>
        </authorList>
    </citation>
    <scope>NUCLEOTIDE SEQUENCE [LARGE SCALE GENOMIC DNA]</scope>
    <source>
        <strain evidence="2 3">DP4-553-S</strain>
    </source>
</reference>
<dbReference type="RefSeq" id="WP_209366263.1">
    <property type="nucleotide sequence ID" value="NZ_CP046956.1"/>
</dbReference>
<dbReference type="Proteomes" id="UP000665043">
    <property type="component" value="Chromosome"/>
</dbReference>
<proteinExistence type="predicted"/>
<keyword evidence="3" id="KW-1185">Reference proteome</keyword>
<evidence type="ECO:0000259" key="1">
    <source>
        <dbReference type="Pfam" id="PF08241"/>
    </source>
</evidence>
<dbReference type="SUPFAM" id="SSF53335">
    <property type="entry name" value="S-adenosyl-L-methionine-dependent methyltransferases"/>
    <property type="match status" value="1"/>
</dbReference>
<sequence length="253" mass="28813">MGNLFGNVAKDFSKYRVGYPKKFYRKLQEEYGVALVNQKVLDIATSNGLAATDLANEGCSVTGLDNSPELLDEAEKKNSTRLKIDYVLGDVTRLPFNNETFDFITAVHCWKVLPTEQASSEALRVLKDGGKFIVAQFDQLIMGDNIVSETRKLVSKYNSKCNRQNNFGFYPQWIEEIYEVGFSNIETFTFDITTTFTHDEWRGRMRTSTEIGGSLSKEEVLLFDKDLDNLLKSNFSGEMLEIPHRMFSIVCEK</sequence>
<keyword evidence="2" id="KW-0489">Methyltransferase</keyword>
<dbReference type="CDD" id="cd02440">
    <property type="entry name" value="AdoMet_MTases"/>
    <property type="match status" value="1"/>
</dbReference>
<dbReference type="Gene3D" id="3.40.50.150">
    <property type="entry name" value="Vaccinia Virus protein VP39"/>
    <property type="match status" value="1"/>
</dbReference>
<dbReference type="PANTHER" id="PTHR43591:SF110">
    <property type="entry name" value="RHODANESE DOMAIN-CONTAINING PROTEIN"/>
    <property type="match status" value="1"/>
</dbReference>
<dbReference type="PANTHER" id="PTHR43591">
    <property type="entry name" value="METHYLTRANSFERASE"/>
    <property type="match status" value="1"/>
</dbReference>